<keyword evidence="3" id="KW-1185">Reference proteome</keyword>
<feature type="region of interest" description="Disordered" evidence="1">
    <location>
        <begin position="144"/>
        <end position="216"/>
    </location>
</feature>
<dbReference type="EMBL" id="UZAN01040853">
    <property type="protein sequence ID" value="VDP71168.1"/>
    <property type="molecule type" value="Genomic_DNA"/>
</dbReference>
<reference evidence="4" key="1">
    <citation type="submission" date="2016-06" db="UniProtKB">
        <authorList>
            <consortium name="WormBaseParasite"/>
        </authorList>
    </citation>
    <scope>IDENTIFICATION</scope>
</reference>
<gene>
    <name evidence="2" type="ORF">ECPE_LOCUS3960</name>
</gene>
<dbReference type="Proteomes" id="UP000272942">
    <property type="component" value="Unassembled WGS sequence"/>
</dbReference>
<feature type="compositionally biased region" description="Low complexity" evidence="1">
    <location>
        <begin position="190"/>
        <end position="214"/>
    </location>
</feature>
<feature type="compositionally biased region" description="Low complexity" evidence="1">
    <location>
        <begin position="158"/>
        <end position="171"/>
    </location>
</feature>
<dbReference type="AlphaFoldDB" id="A0A183AAH5"/>
<evidence type="ECO:0000313" key="4">
    <source>
        <dbReference type="WBParaSite" id="ECPE_0000396701-mRNA-1"/>
    </source>
</evidence>
<evidence type="ECO:0000256" key="1">
    <source>
        <dbReference type="SAM" id="MobiDB-lite"/>
    </source>
</evidence>
<proteinExistence type="predicted"/>
<evidence type="ECO:0000313" key="2">
    <source>
        <dbReference type="EMBL" id="VDP71168.1"/>
    </source>
</evidence>
<feature type="region of interest" description="Disordered" evidence="1">
    <location>
        <begin position="245"/>
        <end position="264"/>
    </location>
</feature>
<reference evidence="2 3" key="2">
    <citation type="submission" date="2018-11" db="EMBL/GenBank/DDBJ databases">
        <authorList>
            <consortium name="Pathogen Informatics"/>
        </authorList>
    </citation>
    <scope>NUCLEOTIDE SEQUENCE [LARGE SCALE GENOMIC DNA]</scope>
    <source>
        <strain evidence="2 3">Egypt</strain>
    </source>
</reference>
<evidence type="ECO:0000313" key="3">
    <source>
        <dbReference type="Proteomes" id="UP000272942"/>
    </source>
</evidence>
<dbReference type="WBParaSite" id="ECPE_0000396701-mRNA-1">
    <property type="protein sequence ID" value="ECPE_0000396701-mRNA-1"/>
    <property type="gene ID" value="ECPE_0000396701"/>
</dbReference>
<sequence>MGTGVDAESKRKPLAQQDWLISLDQCSLSWAYGMAVLSLLGCIVPFVILCWCVYPKRVAGGLLSVSAWDWPTRNDLICRYHVNDLRAVSYSQSLRSRSTGSGSGGYVQPYAQSSLSGQIIPGVSPLTRDTIASTKPLQEPTVVRAVPLTSALPRTRRSQSSSGSSKSKLLSYEPYSAPMKPLIRSPMNATSEQSSISTQQSSTRTQHLSSLSTSGIPAQEDRKDLFDFDSPAQLSAATLTLEGRNRTNLVSGRPSKPRSTGSVADTSIWTNNSVSCIRNPLFG</sequence>
<organism evidence="4">
    <name type="scientific">Echinostoma caproni</name>
    <dbReference type="NCBI Taxonomy" id="27848"/>
    <lineage>
        <taxon>Eukaryota</taxon>
        <taxon>Metazoa</taxon>
        <taxon>Spiralia</taxon>
        <taxon>Lophotrochozoa</taxon>
        <taxon>Platyhelminthes</taxon>
        <taxon>Trematoda</taxon>
        <taxon>Digenea</taxon>
        <taxon>Plagiorchiida</taxon>
        <taxon>Echinostomata</taxon>
        <taxon>Echinostomatoidea</taxon>
        <taxon>Echinostomatidae</taxon>
        <taxon>Echinostoma</taxon>
    </lineage>
</organism>
<dbReference type="OrthoDB" id="6246978at2759"/>
<protein>
    <submittedName>
        <fullName evidence="4">Conserved plasma membrane protein</fullName>
    </submittedName>
</protein>
<name>A0A183AAH5_9TREM</name>
<accession>A0A183AAH5</accession>